<dbReference type="CDD" id="cd13122">
    <property type="entry name" value="MSL2_CXC"/>
    <property type="match status" value="1"/>
</dbReference>
<name>A0AAW1KHA2_POPJA</name>
<dbReference type="Gene3D" id="3.30.40.10">
    <property type="entry name" value="Zinc/RING finger domain, C3HC4 (zinc finger)"/>
    <property type="match status" value="1"/>
</dbReference>
<dbReference type="PROSITE" id="PS52051">
    <property type="entry name" value="CXC_MSL2"/>
    <property type="match status" value="1"/>
</dbReference>
<dbReference type="GO" id="GO:0061630">
    <property type="term" value="F:ubiquitin protein ligase activity"/>
    <property type="evidence" value="ECO:0007669"/>
    <property type="project" value="InterPro"/>
</dbReference>
<dbReference type="AlphaFoldDB" id="A0AAW1KHA2"/>
<dbReference type="InterPro" id="IPR032049">
    <property type="entry name" value="Msl2-CXC"/>
</dbReference>
<organism evidence="3 4">
    <name type="scientific">Popillia japonica</name>
    <name type="common">Japanese beetle</name>
    <dbReference type="NCBI Taxonomy" id="7064"/>
    <lineage>
        <taxon>Eukaryota</taxon>
        <taxon>Metazoa</taxon>
        <taxon>Ecdysozoa</taxon>
        <taxon>Arthropoda</taxon>
        <taxon>Hexapoda</taxon>
        <taxon>Insecta</taxon>
        <taxon>Pterygota</taxon>
        <taxon>Neoptera</taxon>
        <taxon>Endopterygota</taxon>
        <taxon>Coleoptera</taxon>
        <taxon>Polyphaga</taxon>
        <taxon>Scarabaeiformia</taxon>
        <taxon>Scarabaeidae</taxon>
        <taxon>Rutelinae</taxon>
        <taxon>Popillia</taxon>
    </lineage>
</organism>
<dbReference type="PANTHER" id="PTHR16048">
    <property type="entry name" value="MSL2-RELATED"/>
    <property type="match status" value="1"/>
</dbReference>
<dbReference type="Pfam" id="PF16685">
    <property type="entry name" value="zf-RING_10"/>
    <property type="match status" value="1"/>
</dbReference>
<protein>
    <submittedName>
        <fullName evidence="3">Zinc RING finger of MSL2</fullName>
    </submittedName>
</protein>
<keyword evidence="1" id="KW-0158">Chromosome</keyword>
<dbReference type="InterPro" id="IPR033467">
    <property type="entry name" value="Tesmin/TSO1-like_CXC"/>
</dbReference>
<dbReference type="InterPro" id="IPR013083">
    <property type="entry name" value="Znf_RING/FYVE/PHD"/>
</dbReference>
<reference evidence="3 4" key="1">
    <citation type="journal article" date="2024" name="BMC Genomics">
        <title>De novo assembly and annotation of Popillia japonica's genome with initial clues to its potential as an invasive pest.</title>
        <authorList>
            <person name="Cucini C."/>
            <person name="Boschi S."/>
            <person name="Funari R."/>
            <person name="Cardaioli E."/>
            <person name="Iannotti N."/>
            <person name="Marturano G."/>
            <person name="Paoli F."/>
            <person name="Bruttini M."/>
            <person name="Carapelli A."/>
            <person name="Frati F."/>
            <person name="Nardi F."/>
        </authorList>
    </citation>
    <scope>NUCLEOTIDE SEQUENCE [LARGE SCALE GENOMIC DNA]</scope>
    <source>
        <strain evidence="3">DMR45628</strain>
    </source>
</reference>
<dbReference type="Pfam" id="PF16682">
    <property type="entry name" value="MSL2-CXC"/>
    <property type="match status" value="1"/>
</dbReference>
<dbReference type="GO" id="GO:0016567">
    <property type="term" value="P:protein ubiquitination"/>
    <property type="evidence" value="ECO:0007669"/>
    <property type="project" value="TreeGrafter"/>
</dbReference>
<dbReference type="GO" id="GO:0072487">
    <property type="term" value="C:MSL complex"/>
    <property type="evidence" value="ECO:0007669"/>
    <property type="project" value="UniProtKB-UniRule"/>
</dbReference>
<dbReference type="PANTHER" id="PTHR16048:SF3">
    <property type="entry name" value="E3 UBIQUITIN-PROTEIN LIGASE MSL2"/>
    <property type="match status" value="1"/>
</dbReference>
<proteinExistence type="inferred from homology"/>
<feature type="domain" description="CXC MSL2-type" evidence="2">
    <location>
        <begin position="249"/>
        <end position="300"/>
    </location>
</feature>
<accession>A0AAW1KHA2</accession>
<evidence type="ECO:0000256" key="1">
    <source>
        <dbReference type="PROSITE-ProRule" id="PRU01396"/>
    </source>
</evidence>
<comment type="caution">
    <text evidence="3">The sequence shown here is derived from an EMBL/GenBank/DDBJ whole genome shotgun (WGS) entry which is preliminary data.</text>
</comment>
<evidence type="ECO:0000313" key="3">
    <source>
        <dbReference type="EMBL" id="KAK9718976.1"/>
    </source>
</evidence>
<evidence type="ECO:0000313" key="4">
    <source>
        <dbReference type="Proteomes" id="UP001458880"/>
    </source>
</evidence>
<gene>
    <name evidence="3" type="ORF">QE152_g22946</name>
</gene>
<dbReference type="Proteomes" id="UP001458880">
    <property type="component" value="Unassembled WGS sequence"/>
</dbReference>
<keyword evidence="1" id="KW-0539">Nucleus</keyword>
<dbReference type="InterPro" id="IPR032043">
    <property type="entry name" value="Msl2_Znf-RING"/>
</dbReference>
<dbReference type="SMART" id="SM01114">
    <property type="entry name" value="CXC"/>
    <property type="match status" value="1"/>
</dbReference>
<dbReference type="EMBL" id="JASPKY010000224">
    <property type="protein sequence ID" value="KAK9718976.1"/>
    <property type="molecule type" value="Genomic_DNA"/>
</dbReference>
<evidence type="ECO:0000259" key="2">
    <source>
        <dbReference type="PROSITE" id="PS52051"/>
    </source>
</evidence>
<comment type="similarity">
    <text evidence="1">Belongs to the MSL2 family.</text>
</comment>
<dbReference type="CDD" id="cd16522">
    <property type="entry name" value="RING-HC_MSL2"/>
    <property type="match status" value="1"/>
</dbReference>
<dbReference type="InterPro" id="IPR037922">
    <property type="entry name" value="MSL2"/>
</dbReference>
<keyword evidence="4" id="KW-1185">Reference proteome</keyword>
<sequence length="402" mass="45346">MNSTNLYVTTTQIVLKCDPNNPSTWQDLYRLVPYLRNSLTCVVCGNLLVEPITPKEHKCQHHLCKKCRGGRKRIKPACTWCKDCDNYSENKQLRTLLQCYKKMCCMLLNSGIYRCLEQTSKNHPTLGVECGSSNLMYLIREGASFQDEYKSSVGLTKAEINILPCIYTNSSTQTLQVASADSAKTVFNTSPNTRTPLYSVLYAGSGSKITIKRKGKDASDKINKMNILAKRDNGEKAAFKKPPVKCIMKQRRGCRCGNATPTPGKLTCCGQRCPCYVESKACIDCKCRGCRNPHTPDGNKVINLPHILKQFHQVTNQVQSQSTPTYIQQRQIYQMPQPKQDVPMIQTVKIELDANLTIEQLNEHLKMNVLDSYTEVPSTLPHGFLMNDVDIKKEDEDIMVDV</sequence>